<evidence type="ECO:0000313" key="1">
    <source>
        <dbReference type="EMBL" id="GMT21733.1"/>
    </source>
</evidence>
<name>A0AAV5VTW0_9BILA</name>
<comment type="caution">
    <text evidence="1">The sequence shown here is derived from an EMBL/GenBank/DDBJ whole genome shotgun (WGS) entry which is preliminary data.</text>
</comment>
<dbReference type="EMBL" id="BTSY01000004">
    <property type="protein sequence ID" value="GMT21733.1"/>
    <property type="molecule type" value="Genomic_DNA"/>
</dbReference>
<accession>A0AAV5VTW0</accession>
<reference evidence="1" key="1">
    <citation type="submission" date="2023-10" db="EMBL/GenBank/DDBJ databases">
        <title>Genome assembly of Pristionchus species.</title>
        <authorList>
            <person name="Yoshida K."/>
            <person name="Sommer R.J."/>
        </authorList>
    </citation>
    <scope>NUCLEOTIDE SEQUENCE</scope>
    <source>
        <strain evidence="1">RS5133</strain>
    </source>
</reference>
<gene>
    <name evidence="1" type="ORF">PFISCL1PPCAC_13030</name>
</gene>
<proteinExistence type="predicted"/>
<protein>
    <submittedName>
        <fullName evidence="1">Uncharacterized protein</fullName>
    </submittedName>
</protein>
<dbReference type="Proteomes" id="UP001432322">
    <property type="component" value="Unassembled WGS sequence"/>
</dbReference>
<feature type="non-terminal residue" evidence="1">
    <location>
        <position position="1"/>
    </location>
</feature>
<evidence type="ECO:0000313" key="2">
    <source>
        <dbReference type="Proteomes" id="UP001432322"/>
    </source>
</evidence>
<dbReference type="AlphaFoldDB" id="A0AAV5VTW0"/>
<sequence>SIGWAACITRGRDRLLVSATRTISFWAFSSCSNTTSVFCKWTLTFTTGTAWKRHSTRRIEL</sequence>
<keyword evidence="2" id="KW-1185">Reference proteome</keyword>
<organism evidence="1 2">
    <name type="scientific">Pristionchus fissidentatus</name>
    <dbReference type="NCBI Taxonomy" id="1538716"/>
    <lineage>
        <taxon>Eukaryota</taxon>
        <taxon>Metazoa</taxon>
        <taxon>Ecdysozoa</taxon>
        <taxon>Nematoda</taxon>
        <taxon>Chromadorea</taxon>
        <taxon>Rhabditida</taxon>
        <taxon>Rhabditina</taxon>
        <taxon>Diplogasteromorpha</taxon>
        <taxon>Diplogasteroidea</taxon>
        <taxon>Neodiplogasteridae</taxon>
        <taxon>Pristionchus</taxon>
    </lineage>
</organism>